<dbReference type="Proteomes" id="UP001148838">
    <property type="component" value="Unassembled WGS sequence"/>
</dbReference>
<evidence type="ECO:0000313" key="1">
    <source>
        <dbReference type="EMBL" id="KAJ4443992.1"/>
    </source>
</evidence>
<dbReference type="Gene3D" id="3.30.420.10">
    <property type="entry name" value="Ribonuclease H-like superfamily/Ribonuclease H"/>
    <property type="match status" value="1"/>
</dbReference>
<protein>
    <submittedName>
        <fullName evidence="1">Uncharacterized protein</fullName>
    </submittedName>
</protein>
<dbReference type="EMBL" id="JAJSOF020000011">
    <property type="protein sequence ID" value="KAJ4443992.1"/>
    <property type="molecule type" value="Genomic_DNA"/>
</dbReference>
<dbReference type="PANTHER" id="PTHR47326:SF1">
    <property type="entry name" value="HTH PSQ-TYPE DOMAIN-CONTAINING PROTEIN"/>
    <property type="match status" value="1"/>
</dbReference>
<organism evidence="1 2">
    <name type="scientific">Periplaneta americana</name>
    <name type="common">American cockroach</name>
    <name type="synonym">Blatta americana</name>
    <dbReference type="NCBI Taxonomy" id="6978"/>
    <lineage>
        <taxon>Eukaryota</taxon>
        <taxon>Metazoa</taxon>
        <taxon>Ecdysozoa</taxon>
        <taxon>Arthropoda</taxon>
        <taxon>Hexapoda</taxon>
        <taxon>Insecta</taxon>
        <taxon>Pterygota</taxon>
        <taxon>Neoptera</taxon>
        <taxon>Polyneoptera</taxon>
        <taxon>Dictyoptera</taxon>
        <taxon>Blattodea</taxon>
        <taxon>Blattoidea</taxon>
        <taxon>Blattidae</taxon>
        <taxon>Blattinae</taxon>
        <taxon>Periplaneta</taxon>
    </lineage>
</organism>
<evidence type="ECO:0000313" key="2">
    <source>
        <dbReference type="Proteomes" id="UP001148838"/>
    </source>
</evidence>
<accession>A0ABQ8TDL2</accession>
<dbReference type="PANTHER" id="PTHR47326">
    <property type="entry name" value="TRANSPOSABLE ELEMENT TC3 TRANSPOSASE-LIKE PROTEIN"/>
    <property type="match status" value="1"/>
</dbReference>
<sequence length="243" mass="26967">MPCPSQTSGFNVPNYVRWIGRAGRITSSPRSPDLTPLDFFLWEFVKDCGLHTIQMVTPEMLSRVHEEMVRRLHLCILWGGGHVENSPESQTLNLVLLGSLCATSQLCPYGPSNAVVCVFVKQIETLLGLAEDERRLSIVYTRRFLLCGASPLAMKRAKTAQLLDFTEGRTEAGGGKPGCDVGKRTTVPVRKYDSILKALLSLEKANIFLERTILTSSLLHTRPRFCVENGWMFSSRGGGSEVH</sequence>
<dbReference type="InterPro" id="IPR036397">
    <property type="entry name" value="RNaseH_sf"/>
</dbReference>
<comment type="caution">
    <text evidence="1">The sequence shown here is derived from an EMBL/GenBank/DDBJ whole genome shotgun (WGS) entry which is preliminary data.</text>
</comment>
<name>A0ABQ8TDL2_PERAM</name>
<reference evidence="1 2" key="1">
    <citation type="journal article" date="2022" name="Allergy">
        <title>Genome assembly and annotation of Periplaneta americana reveal a comprehensive cockroach allergen profile.</title>
        <authorList>
            <person name="Wang L."/>
            <person name="Xiong Q."/>
            <person name="Saelim N."/>
            <person name="Wang L."/>
            <person name="Nong W."/>
            <person name="Wan A.T."/>
            <person name="Shi M."/>
            <person name="Liu X."/>
            <person name="Cao Q."/>
            <person name="Hui J.H.L."/>
            <person name="Sookrung N."/>
            <person name="Leung T.F."/>
            <person name="Tungtrongchitr A."/>
            <person name="Tsui S.K.W."/>
        </authorList>
    </citation>
    <scope>NUCLEOTIDE SEQUENCE [LARGE SCALE GENOMIC DNA]</scope>
    <source>
        <strain evidence="1">PWHHKU_190912</strain>
    </source>
</reference>
<keyword evidence="2" id="KW-1185">Reference proteome</keyword>
<gene>
    <name evidence="1" type="ORF">ANN_05781</name>
</gene>
<proteinExistence type="predicted"/>